<evidence type="ECO:0000256" key="3">
    <source>
        <dbReference type="ARBA" id="ARBA00022989"/>
    </source>
</evidence>
<comment type="subcellular location">
    <subcellularLocation>
        <location evidence="1">Endomembrane system</location>
        <topology evidence="1">Multi-pass membrane protein</topology>
    </subcellularLocation>
</comment>
<feature type="region of interest" description="Disordered" evidence="5">
    <location>
        <begin position="1"/>
        <end position="63"/>
    </location>
</feature>
<dbReference type="GO" id="GO:0012505">
    <property type="term" value="C:endomembrane system"/>
    <property type="evidence" value="ECO:0007669"/>
    <property type="project" value="UniProtKB-SubCell"/>
</dbReference>
<evidence type="ECO:0000259" key="7">
    <source>
        <dbReference type="Pfam" id="PF02656"/>
    </source>
</evidence>
<evidence type="ECO:0000313" key="9">
    <source>
        <dbReference type="Proteomes" id="UP000267164"/>
    </source>
</evidence>
<evidence type="ECO:0000256" key="2">
    <source>
        <dbReference type="ARBA" id="ARBA00022692"/>
    </source>
</evidence>
<dbReference type="EMBL" id="CP032568">
    <property type="protein sequence ID" value="AYF75256.1"/>
    <property type="molecule type" value="Genomic_DNA"/>
</dbReference>
<keyword evidence="4 6" id="KW-0472">Membrane</keyword>
<proteinExistence type="predicted"/>
<feature type="transmembrane region" description="Helical" evidence="6">
    <location>
        <begin position="110"/>
        <end position="130"/>
    </location>
</feature>
<feature type="transmembrane region" description="Helical" evidence="6">
    <location>
        <begin position="84"/>
        <end position="104"/>
    </location>
</feature>
<accession>A0A386ZCM1</accession>
<feature type="transmembrane region" description="Helical" evidence="6">
    <location>
        <begin position="151"/>
        <end position="174"/>
    </location>
</feature>
<keyword evidence="2 6" id="KW-0812">Transmembrane</keyword>
<dbReference type="Pfam" id="PF02656">
    <property type="entry name" value="DUF202"/>
    <property type="match status" value="1"/>
</dbReference>
<dbReference type="OrthoDB" id="4774462at2"/>
<evidence type="ECO:0000256" key="1">
    <source>
        <dbReference type="ARBA" id="ARBA00004127"/>
    </source>
</evidence>
<dbReference type="Proteomes" id="UP000267164">
    <property type="component" value="Chromosome"/>
</dbReference>
<organism evidence="8 9">
    <name type="scientific">Nocardia yunnanensis</name>
    <dbReference type="NCBI Taxonomy" id="2382165"/>
    <lineage>
        <taxon>Bacteria</taxon>
        <taxon>Bacillati</taxon>
        <taxon>Actinomycetota</taxon>
        <taxon>Actinomycetes</taxon>
        <taxon>Mycobacteriales</taxon>
        <taxon>Nocardiaceae</taxon>
        <taxon>Nocardia</taxon>
    </lineage>
</organism>
<dbReference type="AlphaFoldDB" id="A0A386ZCM1"/>
<name>A0A386ZCM1_9NOCA</name>
<reference evidence="8 9" key="1">
    <citation type="submission" date="2018-09" db="EMBL/GenBank/DDBJ databases">
        <title>Nocardia yunnanensis sp. nov., an actinomycete isolated from a soil sample.</title>
        <authorList>
            <person name="Zhang J."/>
        </authorList>
    </citation>
    <scope>NUCLEOTIDE SEQUENCE [LARGE SCALE GENOMIC DNA]</scope>
    <source>
        <strain evidence="8 9">CFHS0054</strain>
    </source>
</reference>
<dbReference type="KEGG" id="nyu:D7D52_16820"/>
<feature type="compositionally biased region" description="Basic residues" evidence="5">
    <location>
        <begin position="19"/>
        <end position="30"/>
    </location>
</feature>
<evidence type="ECO:0000256" key="5">
    <source>
        <dbReference type="SAM" id="MobiDB-lite"/>
    </source>
</evidence>
<feature type="domain" description="DUF202" evidence="7">
    <location>
        <begin position="75"/>
        <end position="131"/>
    </location>
</feature>
<protein>
    <submittedName>
        <fullName evidence="8">DUF202 domain-containing protein</fullName>
    </submittedName>
</protein>
<dbReference type="InterPro" id="IPR003807">
    <property type="entry name" value="DUF202"/>
</dbReference>
<gene>
    <name evidence="8" type="ORF">D7D52_16820</name>
</gene>
<keyword evidence="3 6" id="KW-1133">Transmembrane helix</keyword>
<evidence type="ECO:0000256" key="6">
    <source>
        <dbReference type="SAM" id="Phobius"/>
    </source>
</evidence>
<keyword evidence="9" id="KW-1185">Reference proteome</keyword>
<evidence type="ECO:0000256" key="4">
    <source>
        <dbReference type="ARBA" id="ARBA00023136"/>
    </source>
</evidence>
<sequence>MAARAIGDGARRPPAAHGHGPHSRRRHRRDRGPGQRRPAAVVTPPSDRPVTPENLPAAPQGLAATPQDSVATAQGLAAERTALAWRRTAIGCMANLLLFVRAAATSEYRPVVILAVVAIAALAVVTVVCVRRGAVLHSHRKGNWGNGRRSITAFAGTISAVVATALGIAFAYAVSAA</sequence>
<evidence type="ECO:0000313" key="8">
    <source>
        <dbReference type="EMBL" id="AYF75256.1"/>
    </source>
</evidence>